<dbReference type="InterPro" id="IPR010566">
    <property type="entry name" value="Haemolys_ca-bd"/>
</dbReference>
<dbReference type="InterPro" id="IPR050557">
    <property type="entry name" value="RTX_toxin/Mannuronan_C5-epim"/>
</dbReference>
<dbReference type="SUPFAM" id="SSF51120">
    <property type="entry name" value="beta-Roll"/>
    <property type="match status" value="2"/>
</dbReference>
<dbReference type="Proteomes" id="UP000197019">
    <property type="component" value="Chromosome"/>
</dbReference>
<organism evidence="5 6">
    <name type="scientific">Methylovulum psychrotolerans</name>
    <dbReference type="NCBI Taxonomy" id="1704499"/>
    <lineage>
        <taxon>Bacteria</taxon>
        <taxon>Pseudomonadati</taxon>
        <taxon>Pseudomonadota</taxon>
        <taxon>Gammaproteobacteria</taxon>
        <taxon>Methylococcales</taxon>
        <taxon>Methylococcaceae</taxon>
        <taxon>Methylovulum</taxon>
    </lineage>
</organism>
<sequence>MAIISGNQKSNTLSGTGQADIIYGYQGNDVLSGLDGNDVLFGGNGDDVLTGGLGDDTLAGGQGADTYLFASGDGVDTIYDNGDSQNMVKFSNIASTDVTALYDDSSNHSLVLEYANGDQITVNDFFGGGADAIGQFQFTDTTWTLAYIASHHNGTAANDRLQGIDTLNNTINGLAGDDTLMGGSLADTLSGGDGNDMLLGSLGNDTLDGGDGNDRLGGGNGSDVLMGGSGDDFLFGGNGSDTFVGGLGKDTNVLSEERSLLDVVQISAGDSLVGSYDVVNGFTLGKSSGSDQLDLDSTAIAANTTGVDGINAGIIHSHAISHGIISFDDADTYSSALALQGKNLGDIFTYLQTNLTQGETVAFTDIGNTYVFQDEGTLDTLVQLTGVTAAQLATTSVAGGVWLV</sequence>
<dbReference type="InterPro" id="IPR018511">
    <property type="entry name" value="Hemolysin-typ_Ca-bd_CS"/>
</dbReference>
<dbReference type="PANTHER" id="PTHR38340:SF1">
    <property type="entry name" value="S-LAYER PROTEIN"/>
    <property type="match status" value="1"/>
</dbReference>
<dbReference type="GO" id="GO:0005509">
    <property type="term" value="F:calcium ion binding"/>
    <property type="evidence" value="ECO:0007669"/>
    <property type="project" value="InterPro"/>
</dbReference>
<keyword evidence="2" id="KW-0964">Secreted</keyword>
<dbReference type="AlphaFoldDB" id="A0A1Z4BVW1"/>
<feature type="domain" description="Haemolysin-type calcium binding-related" evidence="4">
    <location>
        <begin position="110"/>
        <end position="146"/>
    </location>
</feature>
<evidence type="ECO:0000313" key="6">
    <source>
        <dbReference type="Proteomes" id="UP000197019"/>
    </source>
</evidence>
<dbReference type="EMBL" id="CP022129">
    <property type="protein sequence ID" value="ASF45349.1"/>
    <property type="molecule type" value="Genomic_DNA"/>
</dbReference>
<reference evidence="5 6" key="1">
    <citation type="submission" date="2017-06" db="EMBL/GenBank/DDBJ databases">
        <title>Genome Sequencing of the methanotroph Methylovulum psychrotolerants str. HV10-M2 isolated from a high-altitude environment.</title>
        <authorList>
            <person name="Mateos-Rivera A."/>
        </authorList>
    </citation>
    <scope>NUCLEOTIDE SEQUENCE [LARGE SCALE GENOMIC DNA]</scope>
    <source>
        <strain evidence="5 6">HV10_M2</strain>
    </source>
</reference>
<evidence type="ECO:0000313" key="5">
    <source>
        <dbReference type="EMBL" id="ASF45349.1"/>
    </source>
</evidence>
<dbReference type="PRINTS" id="PR00313">
    <property type="entry name" value="CABNDNGRPT"/>
</dbReference>
<keyword evidence="3" id="KW-0106">Calcium</keyword>
<dbReference type="InterPro" id="IPR011049">
    <property type="entry name" value="Serralysin-like_metalloprot_C"/>
</dbReference>
<dbReference type="Gene3D" id="2.150.10.10">
    <property type="entry name" value="Serralysin-like metalloprotease, C-terminal"/>
    <property type="match status" value="2"/>
</dbReference>
<dbReference type="OrthoDB" id="5569147at2"/>
<dbReference type="Pfam" id="PF06594">
    <property type="entry name" value="HCBP_related"/>
    <property type="match status" value="1"/>
</dbReference>
<dbReference type="PANTHER" id="PTHR38340">
    <property type="entry name" value="S-LAYER PROTEIN"/>
    <property type="match status" value="1"/>
</dbReference>
<dbReference type="GO" id="GO:0005576">
    <property type="term" value="C:extracellular region"/>
    <property type="evidence" value="ECO:0007669"/>
    <property type="project" value="UniProtKB-SubCell"/>
</dbReference>
<dbReference type="RefSeq" id="WP_088618231.1">
    <property type="nucleotide sequence ID" value="NZ_CP022129.1"/>
</dbReference>
<dbReference type="Pfam" id="PF00353">
    <property type="entry name" value="HemolysinCabind"/>
    <property type="match status" value="3"/>
</dbReference>
<dbReference type="PROSITE" id="PS00330">
    <property type="entry name" value="HEMOLYSIN_CALCIUM"/>
    <property type="match status" value="6"/>
</dbReference>
<protein>
    <recommendedName>
        <fullName evidence="4">Haemolysin-type calcium binding-related domain-containing protein</fullName>
    </recommendedName>
</protein>
<gene>
    <name evidence="5" type="ORF">CEK71_04300</name>
</gene>
<comment type="subcellular location">
    <subcellularLocation>
        <location evidence="1">Secreted</location>
    </subcellularLocation>
</comment>
<dbReference type="InterPro" id="IPR001343">
    <property type="entry name" value="Hemolysn_Ca-bd"/>
</dbReference>
<evidence type="ECO:0000256" key="1">
    <source>
        <dbReference type="ARBA" id="ARBA00004613"/>
    </source>
</evidence>
<evidence type="ECO:0000259" key="4">
    <source>
        <dbReference type="Pfam" id="PF06594"/>
    </source>
</evidence>
<dbReference type="KEGG" id="mpsy:CEK71_04300"/>
<evidence type="ECO:0000256" key="2">
    <source>
        <dbReference type="ARBA" id="ARBA00022525"/>
    </source>
</evidence>
<accession>A0A1Z4BVW1</accession>
<keyword evidence="6" id="KW-1185">Reference proteome</keyword>
<evidence type="ECO:0000256" key="3">
    <source>
        <dbReference type="ARBA" id="ARBA00022837"/>
    </source>
</evidence>
<name>A0A1Z4BVW1_9GAMM</name>
<proteinExistence type="predicted"/>